<proteinExistence type="predicted"/>
<feature type="non-terminal residue" evidence="3">
    <location>
        <position position="107"/>
    </location>
</feature>
<keyword evidence="2" id="KW-1133">Transmembrane helix</keyword>
<reference evidence="3" key="1">
    <citation type="journal article" date="2019" name="Sci. Rep.">
        <title>Draft genome of Tanacetum cinerariifolium, the natural source of mosquito coil.</title>
        <authorList>
            <person name="Yamashiro T."/>
            <person name="Shiraishi A."/>
            <person name="Satake H."/>
            <person name="Nakayama K."/>
        </authorList>
    </citation>
    <scope>NUCLEOTIDE SEQUENCE</scope>
</reference>
<evidence type="ECO:0000313" key="3">
    <source>
        <dbReference type="EMBL" id="GFA69816.1"/>
    </source>
</evidence>
<keyword evidence="2" id="KW-0812">Transmembrane</keyword>
<gene>
    <name evidence="3" type="ORF">Tci_641788</name>
</gene>
<name>A0A699K4G7_TANCI</name>
<keyword evidence="2" id="KW-0472">Membrane</keyword>
<evidence type="ECO:0000256" key="1">
    <source>
        <dbReference type="SAM" id="MobiDB-lite"/>
    </source>
</evidence>
<dbReference type="AlphaFoldDB" id="A0A699K4G7"/>
<comment type="caution">
    <text evidence="3">The sequence shown here is derived from an EMBL/GenBank/DDBJ whole genome shotgun (WGS) entry which is preliminary data.</text>
</comment>
<sequence>RKGKEEKSCIYSNNYKAGTGDSRVEGGSVGCLGVLFFIGGEGICIVAAIFGGLVNIKGSSHVCELVLAPTPASSSTPASINRHVSPTRLPEPSENAMPYGRMRGGLV</sequence>
<organism evidence="3">
    <name type="scientific">Tanacetum cinerariifolium</name>
    <name type="common">Dalmatian daisy</name>
    <name type="synonym">Chrysanthemum cinerariifolium</name>
    <dbReference type="NCBI Taxonomy" id="118510"/>
    <lineage>
        <taxon>Eukaryota</taxon>
        <taxon>Viridiplantae</taxon>
        <taxon>Streptophyta</taxon>
        <taxon>Embryophyta</taxon>
        <taxon>Tracheophyta</taxon>
        <taxon>Spermatophyta</taxon>
        <taxon>Magnoliopsida</taxon>
        <taxon>eudicotyledons</taxon>
        <taxon>Gunneridae</taxon>
        <taxon>Pentapetalae</taxon>
        <taxon>asterids</taxon>
        <taxon>campanulids</taxon>
        <taxon>Asterales</taxon>
        <taxon>Asteraceae</taxon>
        <taxon>Asteroideae</taxon>
        <taxon>Anthemideae</taxon>
        <taxon>Anthemidinae</taxon>
        <taxon>Tanacetum</taxon>
    </lineage>
</organism>
<dbReference type="EMBL" id="BKCJ010470993">
    <property type="protein sequence ID" value="GFA69816.1"/>
    <property type="molecule type" value="Genomic_DNA"/>
</dbReference>
<protein>
    <submittedName>
        <fullName evidence="3">Uncharacterized protein</fullName>
    </submittedName>
</protein>
<accession>A0A699K4G7</accession>
<feature type="non-terminal residue" evidence="3">
    <location>
        <position position="1"/>
    </location>
</feature>
<feature type="region of interest" description="Disordered" evidence="1">
    <location>
        <begin position="71"/>
        <end position="107"/>
    </location>
</feature>
<evidence type="ECO:0000256" key="2">
    <source>
        <dbReference type="SAM" id="Phobius"/>
    </source>
</evidence>
<feature type="transmembrane region" description="Helical" evidence="2">
    <location>
        <begin position="32"/>
        <end position="54"/>
    </location>
</feature>